<organism evidence="2 3">
    <name type="scientific">Sclerotinia nivalis</name>
    <dbReference type="NCBI Taxonomy" id="352851"/>
    <lineage>
        <taxon>Eukaryota</taxon>
        <taxon>Fungi</taxon>
        <taxon>Dikarya</taxon>
        <taxon>Ascomycota</taxon>
        <taxon>Pezizomycotina</taxon>
        <taxon>Leotiomycetes</taxon>
        <taxon>Helotiales</taxon>
        <taxon>Sclerotiniaceae</taxon>
        <taxon>Sclerotinia</taxon>
    </lineage>
</organism>
<name>A0A9X0AKK1_9HELO</name>
<dbReference type="PANTHER" id="PTHR24148:SF73">
    <property type="entry name" value="HET DOMAIN PROTEIN (AFU_ORTHOLOGUE AFUA_8G01020)"/>
    <property type="match status" value="1"/>
</dbReference>
<dbReference type="PANTHER" id="PTHR24148">
    <property type="entry name" value="ANKYRIN REPEAT DOMAIN-CONTAINING PROTEIN 39 HOMOLOG-RELATED"/>
    <property type="match status" value="1"/>
</dbReference>
<reference evidence="2" key="1">
    <citation type="submission" date="2022-11" db="EMBL/GenBank/DDBJ databases">
        <title>Genome Resource of Sclerotinia nivalis Strain SnTB1, a Plant Pathogen Isolated from American Ginseng.</title>
        <authorList>
            <person name="Fan S."/>
        </authorList>
    </citation>
    <scope>NUCLEOTIDE SEQUENCE</scope>
    <source>
        <strain evidence="2">SnTB1</strain>
    </source>
</reference>
<dbReference type="InterPro" id="IPR052895">
    <property type="entry name" value="HetReg/Transcr_Mod"/>
</dbReference>
<accession>A0A9X0AKK1</accession>
<keyword evidence="3" id="KW-1185">Reference proteome</keyword>
<dbReference type="Proteomes" id="UP001152300">
    <property type="component" value="Unassembled WGS sequence"/>
</dbReference>
<sequence length="300" mass="33155">MGMIVKEAGLENKNENKTTDASSIRPSAIRIDLLNDLRTAVINKQGEDLRDLLLNTISSKATEPKDKIYALLGMMRPLDRQSLAIDYDRPLGKVYAEAISHIFHKGQGPFLLSAMKLAGPNPPSQYPSFPSWVPRLGSKYLLNPAGFHPPGIGVSGAGSTAINGHISSDLQTLSMRGLPIDTIAEKFTFGPDNKCLTQLSHVEDLVLKAQHLATLHSNHRPYLHPLKTKEPVWRTLIANKLYNGATREVAPESYSEMYETLLGQNAQDHNPNENNSQIRSSSPCRDTSPPHKQPPPQPRY</sequence>
<comment type="caution">
    <text evidence="2">The sequence shown here is derived from an EMBL/GenBank/DDBJ whole genome shotgun (WGS) entry which is preliminary data.</text>
</comment>
<gene>
    <name evidence="2" type="ORF">OCU04_006816</name>
</gene>
<feature type="compositionally biased region" description="Pro residues" evidence="1">
    <location>
        <begin position="291"/>
        <end position="300"/>
    </location>
</feature>
<evidence type="ECO:0000313" key="2">
    <source>
        <dbReference type="EMBL" id="KAJ8064482.1"/>
    </source>
</evidence>
<feature type="region of interest" description="Disordered" evidence="1">
    <location>
        <begin position="265"/>
        <end position="300"/>
    </location>
</feature>
<dbReference type="EMBL" id="JAPEIS010000007">
    <property type="protein sequence ID" value="KAJ8064482.1"/>
    <property type="molecule type" value="Genomic_DNA"/>
</dbReference>
<feature type="compositionally biased region" description="Polar residues" evidence="1">
    <location>
        <begin position="265"/>
        <end position="285"/>
    </location>
</feature>
<evidence type="ECO:0000313" key="3">
    <source>
        <dbReference type="Proteomes" id="UP001152300"/>
    </source>
</evidence>
<evidence type="ECO:0000256" key="1">
    <source>
        <dbReference type="SAM" id="MobiDB-lite"/>
    </source>
</evidence>
<protein>
    <submittedName>
        <fullName evidence="2">Uncharacterized protein</fullName>
    </submittedName>
</protein>
<proteinExistence type="predicted"/>
<dbReference type="OrthoDB" id="3557394at2759"/>
<dbReference type="AlphaFoldDB" id="A0A9X0AKK1"/>